<dbReference type="GO" id="GO:0008168">
    <property type="term" value="F:methyltransferase activity"/>
    <property type="evidence" value="ECO:0007669"/>
    <property type="project" value="UniProtKB-KW"/>
</dbReference>
<evidence type="ECO:0000313" key="4">
    <source>
        <dbReference type="Proteomes" id="UP000324376"/>
    </source>
</evidence>
<dbReference type="OrthoDB" id="1186348at2"/>
<dbReference type="InterPro" id="IPR007213">
    <property type="entry name" value="Ppm1/Ppm2/Tcmp"/>
</dbReference>
<gene>
    <name evidence="3" type="ORF">BD809_105214</name>
</gene>
<organism evidence="3 4">
    <name type="scientific">Aquimarina intermedia</name>
    <dbReference type="NCBI Taxonomy" id="350814"/>
    <lineage>
        <taxon>Bacteria</taxon>
        <taxon>Pseudomonadati</taxon>
        <taxon>Bacteroidota</taxon>
        <taxon>Flavobacteriia</taxon>
        <taxon>Flavobacteriales</taxon>
        <taxon>Flavobacteriaceae</taxon>
        <taxon>Aquimarina</taxon>
    </lineage>
</organism>
<dbReference type="EMBL" id="VNHU01000005">
    <property type="protein sequence ID" value="TYP73624.1"/>
    <property type="molecule type" value="Genomic_DNA"/>
</dbReference>
<reference evidence="3 4" key="1">
    <citation type="submission" date="2019-07" db="EMBL/GenBank/DDBJ databases">
        <title>Genomic Encyclopedia of Archaeal and Bacterial Type Strains, Phase II (KMG-II): from individual species to whole genera.</title>
        <authorList>
            <person name="Goeker M."/>
        </authorList>
    </citation>
    <scope>NUCLEOTIDE SEQUENCE [LARGE SCALE GENOMIC DNA]</scope>
    <source>
        <strain evidence="3 4">DSM 17527</strain>
    </source>
</reference>
<dbReference type="InterPro" id="IPR029063">
    <property type="entry name" value="SAM-dependent_MTases_sf"/>
</dbReference>
<keyword evidence="4" id="KW-1185">Reference proteome</keyword>
<dbReference type="SUPFAM" id="SSF53335">
    <property type="entry name" value="S-adenosyl-L-methionine-dependent methyltransferases"/>
    <property type="match status" value="1"/>
</dbReference>
<comment type="caution">
    <text evidence="3">The sequence shown here is derived from an EMBL/GenBank/DDBJ whole genome shotgun (WGS) entry which is preliminary data.</text>
</comment>
<dbReference type="Proteomes" id="UP000324376">
    <property type="component" value="Unassembled WGS sequence"/>
</dbReference>
<evidence type="ECO:0000313" key="3">
    <source>
        <dbReference type="EMBL" id="TYP73624.1"/>
    </source>
</evidence>
<dbReference type="Pfam" id="PF04072">
    <property type="entry name" value="LCM"/>
    <property type="match status" value="1"/>
</dbReference>
<proteinExistence type="predicted"/>
<evidence type="ECO:0000256" key="1">
    <source>
        <dbReference type="ARBA" id="ARBA00022603"/>
    </source>
</evidence>
<name>A0A5S5C2T9_9FLAO</name>
<accession>A0A5S5C2T9</accession>
<evidence type="ECO:0000256" key="2">
    <source>
        <dbReference type="ARBA" id="ARBA00022679"/>
    </source>
</evidence>
<dbReference type="GO" id="GO:0032259">
    <property type="term" value="P:methylation"/>
    <property type="evidence" value="ECO:0007669"/>
    <property type="project" value="UniProtKB-KW"/>
</dbReference>
<keyword evidence="1 3" id="KW-0489">Methyltransferase</keyword>
<protein>
    <submittedName>
        <fullName evidence="3">Leucine carboxyl methyltransferase</fullName>
    </submittedName>
</protein>
<dbReference type="RefSeq" id="WP_148782721.1">
    <property type="nucleotide sequence ID" value="NZ_VNHU01000005.1"/>
</dbReference>
<dbReference type="Gene3D" id="3.40.50.150">
    <property type="entry name" value="Vaccinia Virus protein VP39"/>
    <property type="match status" value="1"/>
</dbReference>
<dbReference type="AlphaFoldDB" id="A0A5S5C2T9"/>
<keyword evidence="2 3" id="KW-0808">Transferase</keyword>
<sequence>MQIHETAFIISTYRSMHPEVSKDPYAHLWNNSKTDSLLPEILDFISEHEPLLHSLRNRFFLEEMTAFFERYPNATLLNFGAGFSMYQFVLPETVQTVEIDKEDIVNYKKEKIAAWMKDGTLPKRKINYLSMDFNTIAVNKIVHELTKSLTDAPTFILLEGVLFFLNSKTTNELFQLFGAIQKSGDLLGSVSYDPQVQTTDVYQKLLAYFDKNNDTNDTFAHQTLPVSFYQNLKEYTLLKNTDEFETARVYAVNYKLPKKTEVLNESLYILKKN</sequence>